<feature type="domain" description="Immunity MXAN-0049 protein" evidence="1">
    <location>
        <begin position="42"/>
        <end position="185"/>
    </location>
</feature>
<dbReference type="RefSeq" id="WP_263268485.1">
    <property type="nucleotide sequence ID" value="NZ_CP081201.1"/>
</dbReference>
<dbReference type="Pfam" id="PF07791">
    <property type="entry name" value="Imm11"/>
    <property type="match status" value="1"/>
</dbReference>
<keyword evidence="3" id="KW-1185">Reference proteome</keyword>
<sequence>MQYYVLRHEGTADSLVDADVEFVPRLPEYYQVGKKFFLAETRVNLKLDKRVKKLKADFFLATCGAFFVSESLKEILSSHKVALDFLMVNSSYFNGSATENRYFLAHAENKLICFDYLNSEYSGKPMILDRIANGDLSTDYQVRGIKKLCINEQEVKGLDFFFVDKIIWIDPLISETVVNAARDSGIRLNVEKIC</sequence>
<evidence type="ECO:0000313" key="2">
    <source>
        <dbReference type="EMBL" id="UXZ95480.1"/>
    </source>
</evidence>
<dbReference type="InterPro" id="IPR012433">
    <property type="entry name" value="Imm11"/>
</dbReference>
<gene>
    <name evidence="2" type="ORF">K3169_24635</name>
</gene>
<dbReference type="Proteomes" id="UP001063228">
    <property type="component" value="Chromosome"/>
</dbReference>
<name>A0ABY6FC56_9PSED</name>
<evidence type="ECO:0000259" key="1">
    <source>
        <dbReference type="Pfam" id="PF07791"/>
    </source>
</evidence>
<organism evidence="2 3">
    <name type="scientific">Pseudomonas phytophila</name>
    <dbReference type="NCBI Taxonomy" id="2867264"/>
    <lineage>
        <taxon>Bacteria</taxon>
        <taxon>Pseudomonadati</taxon>
        <taxon>Pseudomonadota</taxon>
        <taxon>Gammaproteobacteria</taxon>
        <taxon>Pseudomonadales</taxon>
        <taxon>Pseudomonadaceae</taxon>
        <taxon>Pseudomonas</taxon>
    </lineage>
</organism>
<evidence type="ECO:0000313" key="3">
    <source>
        <dbReference type="Proteomes" id="UP001063228"/>
    </source>
</evidence>
<dbReference type="EMBL" id="CP081201">
    <property type="protein sequence ID" value="UXZ95480.1"/>
    <property type="molecule type" value="Genomic_DNA"/>
</dbReference>
<reference evidence="2" key="1">
    <citation type="submission" date="2021-08" db="EMBL/GenBank/DDBJ databases">
        <title>Complete genome sequence of Pseudomonas phytophila.</title>
        <authorList>
            <person name="Weir B.S."/>
            <person name="Templeton M.D."/>
            <person name="Arshed S."/>
            <person name="Andersen M.T."/>
            <person name="Jayaraman J."/>
        </authorList>
    </citation>
    <scope>NUCLEOTIDE SEQUENCE</scope>
    <source>
        <strain evidence="2">ICMP 23753</strain>
    </source>
</reference>
<protein>
    <recommendedName>
        <fullName evidence="1">Immunity MXAN-0049 protein domain-containing protein</fullName>
    </recommendedName>
</protein>
<proteinExistence type="predicted"/>
<accession>A0ABY6FC56</accession>